<protein>
    <submittedName>
        <fullName evidence="2">Uncharacterized protein</fullName>
    </submittedName>
</protein>
<feature type="transmembrane region" description="Helical" evidence="1">
    <location>
        <begin position="56"/>
        <end position="78"/>
    </location>
</feature>
<dbReference type="KEGG" id="trg:TRUGW13939_01483"/>
<keyword evidence="1" id="KW-0812">Transmembrane</keyword>
<keyword evidence="1" id="KW-1133">Transmembrane helix</keyword>
<dbReference type="OrthoDB" id="4221763at2759"/>
<dbReference type="GeneID" id="55988994"/>
<accession>A0A7H8QKC8</accession>
<reference evidence="3" key="1">
    <citation type="submission" date="2020-06" db="EMBL/GenBank/DDBJ databases">
        <title>A chromosome-scale genome assembly of Talaromyces rugulosus W13939.</title>
        <authorList>
            <person name="Wang B."/>
            <person name="Guo L."/>
            <person name="Ye K."/>
            <person name="Wang L."/>
        </authorList>
    </citation>
    <scope>NUCLEOTIDE SEQUENCE [LARGE SCALE GENOMIC DNA]</scope>
    <source>
        <strain evidence="3">W13939</strain>
    </source>
</reference>
<sequence>MSSALASQAGQVLREIFKIPSRAREQVGQSWRTRFWQTERSKKEILVTSLNIHRPIWITGTAGAYTTAYACLMVMRCLRKVRP</sequence>
<dbReference type="AlphaFoldDB" id="A0A7H8QKC8"/>
<gene>
    <name evidence="2" type="ORF">TRUGW13939_01483</name>
</gene>
<dbReference type="EMBL" id="CP055898">
    <property type="protein sequence ID" value="QKX54397.1"/>
    <property type="molecule type" value="Genomic_DNA"/>
</dbReference>
<evidence type="ECO:0000313" key="3">
    <source>
        <dbReference type="Proteomes" id="UP000509510"/>
    </source>
</evidence>
<evidence type="ECO:0000313" key="2">
    <source>
        <dbReference type="EMBL" id="QKX54397.1"/>
    </source>
</evidence>
<dbReference type="RefSeq" id="XP_035340576.1">
    <property type="nucleotide sequence ID" value="XM_035484683.1"/>
</dbReference>
<proteinExistence type="predicted"/>
<evidence type="ECO:0000256" key="1">
    <source>
        <dbReference type="SAM" id="Phobius"/>
    </source>
</evidence>
<name>A0A7H8QKC8_TALRU</name>
<dbReference type="Proteomes" id="UP000509510">
    <property type="component" value="Chromosome I"/>
</dbReference>
<organism evidence="2 3">
    <name type="scientific">Talaromyces rugulosus</name>
    <name type="common">Penicillium rugulosum</name>
    <dbReference type="NCBI Taxonomy" id="121627"/>
    <lineage>
        <taxon>Eukaryota</taxon>
        <taxon>Fungi</taxon>
        <taxon>Dikarya</taxon>
        <taxon>Ascomycota</taxon>
        <taxon>Pezizomycotina</taxon>
        <taxon>Eurotiomycetes</taxon>
        <taxon>Eurotiomycetidae</taxon>
        <taxon>Eurotiales</taxon>
        <taxon>Trichocomaceae</taxon>
        <taxon>Talaromyces</taxon>
        <taxon>Talaromyces sect. Islandici</taxon>
    </lineage>
</organism>
<keyword evidence="3" id="KW-1185">Reference proteome</keyword>
<keyword evidence="1" id="KW-0472">Membrane</keyword>